<dbReference type="Proteomes" id="UP001361239">
    <property type="component" value="Unassembled WGS sequence"/>
</dbReference>
<gene>
    <name evidence="2" type="ORF">WG901_23140</name>
</gene>
<accession>A0ABU8S3V1</accession>
<organism evidence="2 3">
    <name type="scientific">Novosphingobium anseongense</name>
    <dbReference type="NCBI Taxonomy" id="3133436"/>
    <lineage>
        <taxon>Bacteria</taxon>
        <taxon>Pseudomonadati</taxon>
        <taxon>Pseudomonadota</taxon>
        <taxon>Alphaproteobacteria</taxon>
        <taxon>Sphingomonadales</taxon>
        <taxon>Sphingomonadaceae</taxon>
        <taxon>Novosphingobium</taxon>
    </lineage>
</organism>
<keyword evidence="3" id="KW-1185">Reference proteome</keyword>
<keyword evidence="1" id="KW-0812">Transmembrane</keyword>
<name>A0ABU8S3V1_9SPHN</name>
<keyword evidence="1" id="KW-1133">Transmembrane helix</keyword>
<proteinExistence type="predicted"/>
<comment type="caution">
    <text evidence="2">The sequence shown here is derived from an EMBL/GenBank/DDBJ whole genome shotgun (WGS) entry which is preliminary data.</text>
</comment>
<sequence length="71" mass="8188">MTTQDWIWFVVGEGVLVLTLWWAYKDQCIGIDGGFEFPRATRPIRFWLFTSICTVMAVGCPILYSLSFLGY</sequence>
<keyword evidence="1" id="KW-0472">Membrane</keyword>
<reference evidence="2 3" key="1">
    <citation type="submission" date="2024-03" db="EMBL/GenBank/DDBJ databases">
        <authorList>
            <person name="Jo J.-H."/>
        </authorList>
    </citation>
    <scope>NUCLEOTIDE SEQUENCE [LARGE SCALE GENOMIC DNA]</scope>
    <source>
        <strain evidence="2 3">PS1R-30</strain>
    </source>
</reference>
<dbReference type="EMBL" id="JBBHJZ010000009">
    <property type="protein sequence ID" value="MEJ5979566.1"/>
    <property type="molecule type" value="Genomic_DNA"/>
</dbReference>
<feature type="transmembrane region" description="Helical" evidence="1">
    <location>
        <begin position="44"/>
        <end position="64"/>
    </location>
</feature>
<evidence type="ECO:0000256" key="1">
    <source>
        <dbReference type="SAM" id="Phobius"/>
    </source>
</evidence>
<protein>
    <submittedName>
        <fullName evidence="2">Uncharacterized protein</fullName>
    </submittedName>
</protein>
<dbReference type="RefSeq" id="WP_339589502.1">
    <property type="nucleotide sequence ID" value="NZ_JBBHJZ010000009.1"/>
</dbReference>
<evidence type="ECO:0000313" key="2">
    <source>
        <dbReference type="EMBL" id="MEJ5979566.1"/>
    </source>
</evidence>
<evidence type="ECO:0000313" key="3">
    <source>
        <dbReference type="Proteomes" id="UP001361239"/>
    </source>
</evidence>
<feature type="transmembrane region" description="Helical" evidence="1">
    <location>
        <begin position="6"/>
        <end position="24"/>
    </location>
</feature>